<reference evidence="8" key="1">
    <citation type="submission" date="2018-05" db="EMBL/GenBank/DDBJ databases">
        <authorList>
            <person name="Lanie J.A."/>
            <person name="Ng W.-L."/>
            <person name="Kazmierczak K.M."/>
            <person name="Andrzejewski T.M."/>
            <person name="Davidsen T.M."/>
            <person name="Wayne K.J."/>
            <person name="Tettelin H."/>
            <person name="Glass J.I."/>
            <person name="Rusch D."/>
            <person name="Podicherti R."/>
            <person name="Tsui H.-C.T."/>
            <person name="Winkler M.E."/>
        </authorList>
    </citation>
    <scope>NUCLEOTIDE SEQUENCE</scope>
</reference>
<dbReference type="GO" id="GO:0071555">
    <property type="term" value="P:cell wall organization"/>
    <property type="evidence" value="ECO:0007669"/>
    <property type="project" value="TreeGrafter"/>
</dbReference>
<evidence type="ECO:0000256" key="2">
    <source>
        <dbReference type="ARBA" id="ARBA00022475"/>
    </source>
</evidence>
<dbReference type="InterPro" id="IPR000715">
    <property type="entry name" value="Glycosyl_transferase_4"/>
</dbReference>
<proteinExistence type="predicted"/>
<evidence type="ECO:0000256" key="3">
    <source>
        <dbReference type="ARBA" id="ARBA00022679"/>
    </source>
</evidence>
<keyword evidence="3" id="KW-0808">Transferase</keyword>
<feature type="transmembrane region" description="Helical" evidence="7">
    <location>
        <begin position="124"/>
        <end position="144"/>
    </location>
</feature>
<protein>
    <submittedName>
        <fullName evidence="8">Uncharacterized protein</fullName>
    </submittedName>
</protein>
<feature type="transmembrane region" description="Helical" evidence="7">
    <location>
        <begin position="150"/>
        <end position="174"/>
    </location>
</feature>
<gene>
    <name evidence="8" type="ORF">METZ01_LOCUS273872</name>
</gene>
<feature type="transmembrane region" description="Helical" evidence="7">
    <location>
        <begin position="30"/>
        <end position="47"/>
    </location>
</feature>
<keyword evidence="4 7" id="KW-0812">Transmembrane</keyword>
<feature type="transmembrane region" description="Helical" evidence="7">
    <location>
        <begin position="210"/>
        <end position="230"/>
    </location>
</feature>
<evidence type="ECO:0000256" key="6">
    <source>
        <dbReference type="ARBA" id="ARBA00023136"/>
    </source>
</evidence>
<dbReference type="GO" id="GO:0005886">
    <property type="term" value="C:plasma membrane"/>
    <property type="evidence" value="ECO:0007669"/>
    <property type="project" value="UniProtKB-SubCell"/>
</dbReference>
<dbReference type="GO" id="GO:0044038">
    <property type="term" value="P:cell wall macromolecule biosynthetic process"/>
    <property type="evidence" value="ECO:0007669"/>
    <property type="project" value="TreeGrafter"/>
</dbReference>
<keyword evidence="6 7" id="KW-0472">Membrane</keyword>
<dbReference type="PANTHER" id="PTHR22926:SF3">
    <property type="entry name" value="UNDECAPRENYL-PHOSPHATE ALPHA-N-ACETYLGLUCOSAMINYL 1-PHOSPHATE TRANSFERASE"/>
    <property type="match status" value="1"/>
</dbReference>
<keyword evidence="2" id="KW-1003">Cell membrane</keyword>
<feature type="non-terminal residue" evidence="8">
    <location>
        <position position="235"/>
    </location>
</feature>
<feature type="transmembrane region" description="Helical" evidence="7">
    <location>
        <begin position="94"/>
        <end position="112"/>
    </location>
</feature>
<dbReference type="EMBL" id="UINC01079225">
    <property type="protein sequence ID" value="SVC21018.1"/>
    <property type="molecule type" value="Genomic_DNA"/>
</dbReference>
<dbReference type="Pfam" id="PF00953">
    <property type="entry name" value="Glycos_transf_4"/>
    <property type="match status" value="1"/>
</dbReference>
<evidence type="ECO:0000256" key="7">
    <source>
        <dbReference type="SAM" id="Phobius"/>
    </source>
</evidence>
<dbReference type="GO" id="GO:0009103">
    <property type="term" value="P:lipopolysaccharide biosynthetic process"/>
    <property type="evidence" value="ECO:0007669"/>
    <property type="project" value="TreeGrafter"/>
</dbReference>
<evidence type="ECO:0000313" key="8">
    <source>
        <dbReference type="EMBL" id="SVC21018.1"/>
    </source>
</evidence>
<dbReference type="GO" id="GO:0016780">
    <property type="term" value="F:phosphotransferase activity, for other substituted phosphate groups"/>
    <property type="evidence" value="ECO:0007669"/>
    <property type="project" value="InterPro"/>
</dbReference>
<accession>A0A382K9K6</accession>
<feature type="transmembrane region" description="Helical" evidence="7">
    <location>
        <begin position="7"/>
        <end position="24"/>
    </location>
</feature>
<feature type="transmembrane region" description="Helical" evidence="7">
    <location>
        <begin position="68"/>
        <end position="88"/>
    </location>
</feature>
<dbReference type="PANTHER" id="PTHR22926">
    <property type="entry name" value="PHOSPHO-N-ACETYLMURAMOYL-PENTAPEPTIDE-TRANSFERASE"/>
    <property type="match status" value="1"/>
</dbReference>
<evidence type="ECO:0000256" key="5">
    <source>
        <dbReference type="ARBA" id="ARBA00022989"/>
    </source>
</evidence>
<keyword evidence="5 7" id="KW-1133">Transmembrane helix</keyword>
<name>A0A382K9K6_9ZZZZ</name>
<evidence type="ECO:0000256" key="4">
    <source>
        <dbReference type="ARBA" id="ARBA00022692"/>
    </source>
</evidence>
<comment type="subcellular location">
    <subcellularLocation>
        <location evidence="1">Cell membrane</location>
        <topology evidence="1">Multi-pass membrane protein</topology>
    </subcellularLocation>
</comment>
<evidence type="ECO:0000256" key="1">
    <source>
        <dbReference type="ARBA" id="ARBA00004651"/>
    </source>
</evidence>
<feature type="transmembrane region" description="Helical" evidence="7">
    <location>
        <begin position="186"/>
        <end position="204"/>
    </location>
</feature>
<dbReference type="AlphaFoldDB" id="A0A382K9K6"/>
<sequence>MLIKFTGFLILTVYFLVLIVALTTGPLVSYQSFILGVIGLVFILLLTSSIARKINLVDIGNEPRKEHIGVIPLVGGIGLFISLIYGAFVFGVDVFYLYVLGSLLPIMIVGVIDGIQEITVKPVFRIIAQIISSWIIIIATDIYIKDLGDLFGFGSLYIGQLGIPFTIFSVVGICNAFNMLDGKDGLLGSVSIVIMSSLLLLLYFNNIIYHWAQIFVLSTLVYLAFNLNLFGQKRK</sequence>
<organism evidence="8">
    <name type="scientific">marine metagenome</name>
    <dbReference type="NCBI Taxonomy" id="408172"/>
    <lineage>
        <taxon>unclassified sequences</taxon>
        <taxon>metagenomes</taxon>
        <taxon>ecological metagenomes</taxon>
    </lineage>
</organism>